<dbReference type="InterPro" id="IPR052336">
    <property type="entry name" value="MlaD_Phospholipid_Transporter"/>
</dbReference>
<dbReference type="NCBIfam" id="TIGR00996">
    <property type="entry name" value="Mtu_fam_mce"/>
    <property type="match status" value="1"/>
</dbReference>
<accession>A0A1J4NBC3</accession>
<dbReference type="Pfam" id="PF11887">
    <property type="entry name" value="Mce4_CUP1"/>
    <property type="match status" value="1"/>
</dbReference>
<dbReference type="Proteomes" id="UP000033772">
    <property type="component" value="Unassembled WGS sequence"/>
</dbReference>
<dbReference type="AlphaFoldDB" id="A0A1J4NBC3"/>
<feature type="transmembrane region" description="Helical" evidence="2">
    <location>
        <begin position="12"/>
        <end position="30"/>
    </location>
</feature>
<sequence>MAHHSDTQLKRTGVITIVAIALALTAAFNLRKLPWFAGTTYQAEFSDTSGLHVGNRVEIAGIRVGRVSDIEIEGAKVVVSFSVEGTEIGHRSEAKIGVLNLLGEKYLDITPQGGHTLEAGSTIPLARTSAGSDIVGTFGDLAETTEAIDTQQLAKALTTMSGTLDKAGPEVQGAFQGIAALSQTIAARGDELESLLQDAERVVRLVNQRKQDIISVMDNGDQVFAELIQRRQAIHQLLVNATTLAEQLQALVKENQKQIGPALDALEEALKFLNARDEDLTKTIQNYGPYASILINIIGTGPWFDAYLANLTGIVSGEFVPGRRPGIVQ</sequence>
<dbReference type="STRING" id="1844.UG56_000885"/>
<evidence type="ECO:0000313" key="6">
    <source>
        <dbReference type="Proteomes" id="UP000033772"/>
    </source>
</evidence>
<evidence type="ECO:0000313" key="5">
    <source>
        <dbReference type="EMBL" id="OIJ28819.1"/>
    </source>
</evidence>
<evidence type="ECO:0000259" key="4">
    <source>
        <dbReference type="Pfam" id="PF11887"/>
    </source>
</evidence>
<feature type="domain" description="Mammalian cell entry C-terminal" evidence="4">
    <location>
        <begin position="115"/>
        <end position="288"/>
    </location>
</feature>
<keyword evidence="1" id="KW-0175">Coiled coil</keyword>
<dbReference type="OrthoDB" id="5241191at2"/>
<evidence type="ECO:0000256" key="2">
    <source>
        <dbReference type="SAM" id="Phobius"/>
    </source>
</evidence>
<keyword evidence="2" id="KW-0812">Transmembrane</keyword>
<dbReference type="Pfam" id="PF02470">
    <property type="entry name" value="MlaD"/>
    <property type="match status" value="1"/>
</dbReference>
<comment type="caution">
    <text evidence="5">The sequence shown here is derived from an EMBL/GenBank/DDBJ whole genome shotgun (WGS) entry which is preliminary data.</text>
</comment>
<dbReference type="InterPro" id="IPR024516">
    <property type="entry name" value="Mce_C"/>
</dbReference>
<dbReference type="PANTHER" id="PTHR33371">
    <property type="entry name" value="INTERMEMBRANE PHOSPHOLIPID TRANSPORT SYSTEM BINDING PROTEIN MLAD-RELATED"/>
    <property type="match status" value="1"/>
</dbReference>
<keyword evidence="2" id="KW-0472">Membrane</keyword>
<feature type="coiled-coil region" evidence="1">
    <location>
        <begin position="238"/>
        <end position="283"/>
    </location>
</feature>
<dbReference type="PANTHER" id="PTHR33371:SF18">
    <property type="entry name" value="MCE-FAMILY PROTEIN MCE3C"/>
    <property type="match status" value="1"/>
</dbReference>
<keyword evidence="2" id="KW-1133">Transmembrane helix</keyword>
<proteinExistence type="predicted"/>
<dbReference type="InterPro" id="IPR003399">
    <property type="entry name" value="Mce/MlaD"/>
</dbReference>
<gene>
    <name evidence="5" type="ORF">UG56_000885</name>
</gene>
<dbReference type="GO" id="GO:0005576">
    <property type="term" value="C:extracellular region"/>
    <property type="evidence" value="ECO:0007669"/>
    <property type="project" value="TreeGrafter"/>
</dbReference>
<dbReference type="InterPro" id="IPR005693">
    <property type="entry name" value="Mce"/>
</dbReference>
<dbReference type="PRINTS" id="PR01782">
    <property type="entry name" value="MCEVIRFACTOR"/>
</dbReference>
<name>A0A1J4NBC3_9ACTN</name>
<dbReference type="RefSeq" id="WP_045549372.1">
    <property type="nucleotide sequence ID" value="NZ_JZDQ02000001.1"/>
</dbReference>
<evidence type="ECO:0000256" key="1">
    <source>
        <dbReference type="SAM" id="Coils"/>
    </source>
</evidence>
<evidence type="ECO:0000259" key="3">
    <source>
        <dbReference type="Pfam" id="PF02470"/>
    </source>
</evidence>
<keyword evidence="6" id="KW-1185">Reference proteome</keyword>
<reference evidence="5" key="1">
    <citation type="submission" date="2016-10" db="EMBL/GenBank/DDBJ databases">
        <title>Draft Genome Sequence of Nocardioides luteus Strain BAFB, an Alkane-Degrading Bacterium Isolated from JP-7 Polluted Soil.</title>
        <authorList>
            <person name="Brown L."/>
            <person name="Ruiz O.N."/>
            <person name="Gunasekera T."/>
        </authorList>
    </citation>
    <scope>NUCLEOTIDE SEQUENCE [LARGE SCALE GENOMIC DNA]</scope>
    <source>
        <strain evidence="5">BAFB</strain>
    </source>
</reference>
<protein>
    <submittedName>
        <fullName evidence="5">Virulence factor Mce family protein</fullName>
    </submittedName>
</protein>
<dbReference type="EMBL" id="JZDQ02000001">
    <property type="protein sequence ID" value="OIJ28819.1"/>
    <property type="molecule type" value="Genomic_DNA"/>
</dbReference>
<organism evidence="5 6">
    <name type="scientific">Nocardioides luteus</name>
    <dbReference type="NCBI Taxonomy" id="1844"/>
    <lineage>
        <taxon>Bacteria</taxon>
        <taxon>Bacillati</taxon>
        <taxon>Actinomycetota</taxon>
        <taxon>Actinomycetes</taxon>
        <taxon>Propionibacteriales</taxon>
        <taxon>Nocardioidaceae</taxon>
        <taxon>Nocardioides</taxon>
    </lineage>
</organism>
<feature type="domain" description="Mce/MlaD" evidence="3">
    <location>
        <begin position="38"/>
        <end position="111"/>
    </location>
</feature>